<dbReference type="PANTHER" id="PTHR33639">
    <property type="entry name" value="THIOL-DISULFIDE OXIDOREDUCTASE DCC"/>
    <property type="match status" value="1"/>
</dbReference>
<sequence>MKTILFDGVCNLCNNTVTFVIKRDVNNAFKFASLQSDFAQEKLKGTGINDLSTIVLIDNDVIYTKSTAILKIAKELKGYEWTHVFLWIPKFIRDFCYKLIANNRYAFFGKQDSCMLPSKELLEKFVQ</sequence>
<dbReference type="InterPro" id="IPR052927">
    <property type="entry name" value="DCC_oxidoreductase"/>
</dbReference>
<gene>
    <name evidence="1" type="ORF">T190115A13A_110028</name>
</gene>
<organism evidence="1 2">
    <name type="scientific">Tenacibaculum vairaonense</name>
    <dbReference type="NCBI Taxonomy" id="3137860"/>
    <lineage>
        <taxon>Bacteria</taxon>
        <taxon>Pseudomonadati</taxon>
        <taxon>Bacteroidota</taxon>
        <taxon>Flavobacteriia</taxon>
        <taxon>Flavobacteriales</taxon>
        <taxon>Flavobacteriaceae</taxon>
        <taxon>Tenacibaculum</taxon>
    </lineage>
</organism>
<dbReference type="InterPro" id="IPR007263">
    <property type="entry name" value="DCC1-like"/>
</dbReference>
<accession>A0ABM9PH28</accession>
<proteinExistence type="predicted"/>
<dbReference type="EMBL" id="CAXJRC010000002">
    <property type="protein sequence ID" value="CAL2104892.1"/>
    <property type="molecule type" value="Genomic_DNA"/>
</dbReference>
<dbReference type="PANTHER" id="PTHR33639:SF2">
    <property type="entry name" value="DUF393 DOMAIN-CONTAINING PROTEIN"/>
    <property type="match status" value="1"/>
</dbReference>
<name>A0ABM9PH28_9FLAO</name>
<dbReference type="Proteomes" id="UP001497602">
    <property type="component" value="Unassembled WGS sequence"/>
</dbReference>
<keyword evidence="2" id="KW-1185">Reference proteome</keyword>
<protein>
    <submittedName>
        <fullName evidence="1">Predicted thiol-disulfide oxidoreductase YuxK, DCC family</fullName>
    </submittedName>
</protein>
<dbReference type="Pfam" id="PF04134">
    <property type="entry name" value="DCC1-like"/>
    <property type="match status" value="1"/>
</dbReference>
<dbReference type="RefSeq" id="WP_348736600.1">
    <property type="nucleotide sequence ID" value="NZ_CAXJRC010000002.1"/>
</dbReference>
<evidence type="ECO:0000313" key="1">
    <source>
        <dbReference type="EMBL" id="CAL2104892.1"/>
    </source>
</evidence>
<reference evidence="1 2" key="1">
    <citation type="submission" date="2024-05" db="EMBL/GenBank/DDBJ databases">
        <authorList>
            <person name="Duchaud E."/>
        </authorList>
    </citation>
    <scope>NUCLEOTIDE SEQUENCE [LARGE SCALE GENOMIC DNA]</scope>
    <source>
        <strain evidence="1">Ena-SAMPLE-TAB-13-05-2024-13:56:06:370-140305</strain>
    </source>
</reference>
<comment type="caution">
    <text evidence="1">The sequence shown here is derived from an EMBL/GenBank/DDBJ whole genome shotgun (WGS) entry which is preliminary data.</text>
</comment>
<evidence type="ECO:0000313" key="2">
    <source>
        <dbReference type="Proteomes" id="UP001497602"/>
    </source>
</evidence>